<evidence type="ECO:0000313" key="2">
    <source>
        <dbReference type="EMBL" id="RRT82433.1"/>
    </source>
</evidence>
<feature type="region of interest" description="Disordered" evidence="1">
    <location>
        <begin position="1"/>
        <end position="36"/>
    </location>
</feature>
<evidence type="ECO:0000256" key="1">
    <source>
        <dbReference type="SAM" id="MobiDB-lite"/>
    </source>
</evidence>
<accession>A0A427B1P1</accession>
<comment type="caution">
    <text evidence="2">The sequence shown here is derived from an EMBL/GenBank/DDBJ whole genome shotgun (WGS) entry which is preliminary data.</text>
</comment>
<sequence length="64" mass="7203">MIKIYNGEDQKQEDATNSNGKASVQKQSPESSCHHKGLSKFKWPLKSFSFLCASTCAFWYGLIT</sequence>
<name>A0A427B1P1_ENSVE</name>
<evidence type="ECO:0000313" key="3">
    <source>
        <dbReference type="Proteomes" id="UP000287651"/>
    </source>
</evidence>
<dbReference type="AlphaFoldDB" id="A0A427B1P1"/>
<reference evidence="2 3" key="1">
    <citation type="journal article" date="2014" name="Agronomy (Basel)">
        <title>A Draft Genome Sequence for Ensete ventricosum, the Drought-Tolerant Tree Against Hunger.</title>
        <authorList>
            <person name="Harrison J."/>
            <person name="Moore K.A."/>
            <person name="Paszkiewicz K."/>
            <person name="Jones T."/>
            <person name="Grant M."/>
            <person name="Ambacheew D."/>
            <person name="Muzemil S."/>
            <person name="Studholme D.J."/>
        </authorList>
    </citation>
    <scope>NUCLEOTIDE SEQUENCE [LARGE SCALE GENOMIC DNA]</scope>
</reference>
<dbReference type="Proteomes" id="UP000287651">
    <property type="component" value="Unassembled WGS sequence"/>
</dbReference>
<gene>
    <name evidence="2" type="ORF">B296_00011342</name>
</gene>
<feature type="compositionally biased region" description="Basic and acidic residues" evidence="1">
    <location>
        <begin position="1"/>
        <end position="14"/>
    </location>
</feature>
<organism evidence="2 3">
    <name type="scientific">Ensete ventricosum</name>
    <name type="common">Abyssinian banana</name>
    <name type="synonym">Musa ensete</name>
    <dbReference type="NCBI Taxonomy" id="4639"/>
    <lineage>
        <taxon>Eukaryota</taxon>
        <taxon>Viridiplantae</taxon>
        <taxon>Streptophyta</taxon>
        <taxon>Embryophyta</taxon>
        <taxon>Tracheophyta</taxon>
        <taxon>Spermatophyta</taxon>
        <taxon>Magnoliopsida</taxon>
        <taxon>Liliopsida</taxon>
        <taxon>Zingiberales</taxon>
        <taxon>Musaceae</taxon>
        <taxon>Ensete</taxon>
    </lineage>
</organism>
<proteinExistence type="predicted"/>
<dbReference type="EMBL" id="AMZH03000695">
    <property type="protein sequence ID" value="RRT82433.1"/>
    <property type="molecule type" value="Genomic_DNA"/>
</dbReference>
<feature type="compositionally biased region" description="Polar residues" evidence="1">
    <location>
        <begin position="15"/>
        <end position="31"/>
    </location>
</feature>
<protein>
    <submittedName>
        <fullName evidence="2">Uncharacterized protein</fullName>
    </submittedName>
</protein>